<accession>F9ZLR9</accession>
<dbReference type="OrthoDB" id="5294130at2"/>
<dbReference type="Proteomes" id="UP000006135">
    <property type="component" value="Chromosome"/>
</dbReference>
<dbReference type="RefSeq" id="WP_014002558.1">
    <property type="nucleotide sequence ID" value="NC_015850.1"/>
</dbReference>
<name>F9ZLR9_ACICS</name>
<keyword evidence="2" id="KW-1185">Reference proteome</keyword>
<dbReference type="KEGG" id="acu:Atc_0978"/>
<dbReference type="STRING" id="990288.Atc_0978"/>
<organism evidence="1 2">
    <name type="scientific">Acidithiobacillus caldus (strain SM-1)</name>
    <dbReference type="NCBI Taxonomy" id="990288"/>
    <lineage>
        <taxon>Bacteria</taxon>
        <taxon>Pseudomonadati</taxon>
        <taxon>Pseudomonadota</taxon>
        <taxon>Acidithiobacillia</taxon>
        <taxon>Acidithiobacillales</taxon>
        <taxon>Acidithiobacillaceae</taxon>
        <taxon>Acidithiobacillus</taxon>
    </lineage>
</organism>
<sequence length="210" mass="23682">MAKSSSQPSRLRRLLAVESARIMAEEGIADYRFAKEKAARRLGSGSTQQDWPSNSEIQAELKARLQLFHGESQPLELRRLREVALEAMGWLKDFRPLLAGAVLNGTATRHSAIVLHLFADTPESVIFFLMDQQVAYEEGWQRLHFGDEAPQEYPQIRMTRGGAELRLVIFAPDEDRRRPASAVDGKPLQRVNAQQLQRLLDSEASLPAYS</sequence>
<proteinExistence type="predicted"/>
<reference evidence="1 2" key="1">
    <citation type="journal article" date="2011" name="J. Genet. Genomics">
        <title>Unraveling the Acidithiobacillus caldus complete genome and its central metabolisms for carbon assimilation.</title>
        <authorList>
            <person name="You X.Y."/>
            <person name="Guo X."/>
            <person name="Zheng H.J."/>
            <person name="Zhang M.J."/>
            <person name="Liu L.J."/>
            <person name="Zhu Y.Q."/>
            <person name="Zhu B."/>
            <person name="Wang S.Y."/>
            <person name="Zhao G.P."/>
            <person name="Poetsch A."/>
            <person name="Jiang C.Y."/>
            <person name="Liu S.J."/>
        </authorList>
    </citation>
    <scope>NUCLEOTIDE SEQUENCE [LARGE SCALE GENOMIC DNA]</scope>
    <source>
        <strain evidence="1 2">SM-1</strain>
    </source>
</reference>
<dbReference type="GeneID" id="92930990"/>
<protein>
    <submittedName>
        <fullName evidence="1">Nucleotidyltransferase-like protein</fullName>
    </submittedName>
</protein>
<dbReference type="HOGENOM" id="CLU_086367_0_0_6"/>
<dbReference type="AlphaFoldDB" id="F9ZLR9"/>
<gene>
    <name evidence="1" type="ordered locus">Atc_0978</name>
</gene>
<dbReference type="EMBL" id="CP002573">
    <property type="protein sequence ID" value="AEK57627.1"/>
    <property type="molecule type" value="Genomic_DNA"/>
</dbReference>
<evidence type="ECO:0000313" key="2">
    <source>
        <dbReference type="Proteomes" id="UP000006135"/>
    </source>
</evidence>
<evidence type="ECO:0000313" key="1">
    <source>
        <dbReference type="EMBL" id="AEK57627.1"/>
    </source>
</evidence>